<sequence length="377" mass="37118">MRGNGRSLLVVVLVGVVVLGALPGVATAVTRSGGTVVVAENETVDELEAFGGSVVVRGTVEGNVSALAGDVYVTETGRVGGNVAGAAGSVRIAGVVDGDVAGAAGSLTLAEGATVGGDVAAGAGSLTVAEGATVGGDLSAGTQTASINGTVQGDAEIGADEIILGPAAVIEGDLTYDGSLQRADGAVVGGAVERDDDLATAAPAGTNGPLVPAWVSVLYGLVTNLLLGAVLLFVFPSFSQRVVLEAARNPALSGGVGILSLIVVPLALLLLVVTLVGIPLALVGSLVFGLLVWVGGVYGRFAVGAVILAYTDREGEWAALLVGVVVVAFAVQIPFLGWVVNVAVGLVGLGALLLALTSGYRRRRAERQATPDVGAVT</sequence>
<dbReference type="AlphaFoldDB" id="A0A0W1R8M1"/>
<organism evidence="3 4">
    <name type="scientific">Haloprofundus marisrubri</name>
    <dbReference type="NCBI Taxonomy" id="1514971"/>
    <lineage>
        <taxon>Archaea</taxon>
        <taxon>Methanobacteriati</taxon>
        <taxon>Methanobacteriota</taxon>
        <taxon>Stenosarchaea group</taxon>
        <taxon>Halobacteria</taxon>
        <taxon>Halobacteriales</taxon>
        <taxon>Haloferacaceae</taxon>
        <taxon>Haloprofundus</taxon>
    </lineage>
</organism>
<comment type="caution">
    <text evidence="3">The sequence shown here is derived from an EMBL/GenBank/DDBJ whole genome shotgun (WGS) entry which is preliminary data.</text>
</comment>
<reference evidence="3 4" key="1">
    <citation type="submission" date="2015-12" db="EMBL/GenBank/DDBJ databases">
        <title>Haloprofundus marisrubri gen. nov., sp. nov., an extremely halophilic archaeon isolated from the Discovery deep brine-seawater interface in the Red Sea.</title>
        <authorList>
            <person name="Zhang G."/>
            <person name="Stingl U."/>
            <person name="Rashid M."/>
        </authorList>
    </citation>
    <scope>NUCLEOTIDE SEQUENCE [LARGE SCALE GENOMIC DNA]</scope>
    <source>
        <strain evidence="3 4">SB9</strain>
    </source>
</reference>
<evidence type="ECO:0000313" key="4">
    <source>
        <dbReference type="Proteomes" id="UP000054387"/>
    </source>
</evidence>
<dbReference type="RefSeq" id="WP_058581143.1">
    <property type="nucleotide sequence ID" value="NZ_LOPU01000018.1"/>
</dbReference>
<evidence type="ECO:0000259" key="2">
    <source>
        <dbReference type="Pfam" id="PF26514"/>
    </source>
</evidence>
<dbReference type="InterPro" id="IPR058486">
    <property type="entry name" value="DUF8173"/>
</dbReference>
<dbReference type="PANTHER" id="PTHR35024:SF4">
    <property type="entry name" value="POLYMER-FORMING CYTOSKELETAL PROTEIN"/>
    <property type="match status" value="1"/>
</dbReference>
<dbReference type="EMBL" id="LOPU01000018">
    <property type="protein sequence ID" value="KTG09788.1"/>
    <property type="molecule type" value="Genomic_DNA"/>
</dbReference>
<evidence type="ECO:0000313" key="3">
    <source>
        <dbReference type="EMBL" id="KTG09788.1"/>
    </source>
</evidence>
<accession>A0A0W1R8M1</accession>
<keyword evidence="1" id="KW-0472">Membrane</keyword>
<proteinExistence type="predicted"/>
<dbReference type="Proteomes" id="UP000054387">
    <property type="component" value="Unassembled WGS sequence"/>
</dbReference>
<feature type="transmembrane region" description="Helical" evidence="1">
    <location>
        <begin position="256"/>
        <end position="280"/>
    </location>
</feature>
<feature type="transmembrane region" description="Helical" evidence="1">
    <location>
        <begin position="286"/>
        <end position="310"/>
    </location>
</feature>
<dbReference type="Pfam" id="PF26514">
    <property type="entry name" value="DUF8173"/>
    <property type="match status" value="1"/>
</dbReference>
<dbReference type="OrthoDB" id="293642at2157"/>
<keyword evidence="4" id="KW-1185">Reference proteome</keyword>
<gene>
    <name evidence="3" type="ORF">AUR64_09140</name>
</gene>
<keyword evidence="1" id="KW-0812">Transmembrane</keyword>
<evidence type="ECO:0000256" key="1">
    <source>
        <dbReference type="SAM" id="Phobius"/>
    </source>
</evidence>
<feature type="transmembrane region" description="Helical" evidence="1">
    <location>
        <begin position="317"/>
        <end position="336"/>
    </location>
</feature>
<feature type="domain" description="DUF8173" evidence="2">
    <location>
        <begin position="198"/>
        <end position="352"/>
    </location>
</feature>
<feature type="transmembrane region" description="Helical" evidence="1">
    <location>
        <begin position="213"/>
        <end position="235"/>
    </location>
</feature>
<keyword evidence="1" id="KW-1133">Transmembrane helix</keyword>
<name>A0A0W1R8M1_9EURY</name>
<dbReference type="InterPro" id="IPR007607">
    <property type="entry name" value="BacA/B"/>
</dbReference>
<feature type="transmembrane region" description="Helical" evidence="1">
    <location>
        <begin position="342"/>
        <end position="360"/>
    </location>
</feature>
<protein>
    <recommendedName>
        <fullName evidence="2">DUF8173 domain-containing protein</fullName>
    </recommendedName>
</protein>
<dbReference type="STRING" id="1514971.AUR64_09140"/>
<dbReference type="PANTHER" id="PTHR35024">
    <property type="entry name" value="HYPOTHETICAL CYTOSOLIC PROTEIN"/>
    <property type="match status" value="1"/>
</dbReference>